<dbReference type="PANTHER" id="PTHR34185">
    <property type="entry name" value="DIADENYLATE CYCLASE"/>
    <property type="match status" value="1"/>
</dbReference>
<feature type="transmembrane region" description="Helical" evidence="10">
    <location>
        <begin position="34"/>
        <end position="52"/>
    </location>
</feature>
<dbReference type="PIRSF" id="PIRSF004793">
    <property type="entry name" value="UCP004793"/>
    <property type="match status" value="1"/>
</dbReference>
<evidence type="ECO:0000256" key="6">
    <source>
        <dbReference type="ARBA" id="ARBA00022741"/>
    </source>
</evidence>
<dbReference type="InterPro" id="IPR036888">
    <property type="entry name" value="DNA_integrity_DisA_N_sf"/>
</dbReference>
<dbReference type="InterPro" id="IPR014046">
    <property type="entry name" value="C-di-AMP_synthase"/>
</dbReference>
<dbReference type="KEGG" id="apal:BN85401050"/>
<keyword evidence="7 10" id="KW-0067">ATP-binding</keyword>
<dbReference type="EC" id="2.7.7.85" evidence="10"/>
<comment type="function">
    <text evidence="10">Catalyzes the condensation of 2 ATP molecules into cyclic di-AMP (c-di-AMP), a second messenger used to regulate differing processes in different bacteria.</text>
</comment>
<reference evidence="12 13" key="1">
    <citation type="journal article" date="2013" name="J. Mol. Microbiol. Biotechnol.">
        <title>Analysis of the Complete Genomes of Acholeplasma brassicae , A. palmae and A. laidlawii and Their Comparison to the Obligate Parasites from ' Candidatus Phytoplasma'.</title>
        <authorList>
            <person name="Kube M."/>
            <person name="Siewert C."/>
            <person name="Migdoll A.M."/>
            <person name="Duduk B."/>
            <person name="Holz S."/>
            <person name="Rabus R."/>
            <person name="Seemuller E."/>
            <person name="Mitrovic J."/>
            <person name="Muller I."/>
            <person name="Buttner C."/>
            <person name="Reinhardt R."/>
        </authorList>
    </citation>
    <scope>NUCLEOTIDE SEQUENCE [LARGE SCALE GENOMIC DNA]</scope>
    <source>
        <strain evidence="12 13">J233</strain>
    </source>
</reference>
<dbReference type="GO" id="GO:0006171">
    <property type="term" value="P:cAMP biosynthetic process"/>
    <property type="evidence" value="ECO:0007669"/>
    <property type="project" value="InterPro"/>
</dbReference>
<comment type="similarity">
    <text evidence="10">Belongs to the adenylate cyclase family. DacA/CdaA subfamily.</text>
</comment>
<evidence type="ECO:0000313" key="13">
    <source>
        <dbReference type="Proteomes" id="UP000032740"/>
    </source>
</evidence>
<dbReference type="HAMAP" id="MF_01499">
    <property type="entry name" value="DacA"/>
    <property type="match status" value="1"/>
</dbReference>
<dbReference type="PANTHER" id="PTHR34185:SF1">
    <property type="entry name" value="DIADENYLATE CYCLASE"/>
    <property type="match status" value="1"/>
</dbReference>
<feature type="domain" description="DAC" evidence="11">
    <location>
        <begin position="79"/>
        <end position="236"/>
    </location>
</feature>
<dbReference type="Proteomes" id="UP000032740">
    <property type="component" value="Chromosome"/>
</dbReference>
<comment type="subunit">
    <text evidence="10">Probably a homodimer.</text>
</comment>
<evidence type="ECO:0000256" key="10">
    <source>
        <dbReference type="HAMAP-Rule" id="MF_01499"/>
    </source>
</evidence>
<dbReference type="Gene3D" id="3.40.1700.10">
    <property type="entry name" value="DNA integrity scanning protein, DisA, N-terminal domain"/>
    <property type="match status" value="1"/>
</dbReference>
<keyword evidence="8 10" id="KW-1133">Transmembrane helix</keyword>
<comment type="caution">
    <text evidence="10">Lacks conserved residue(s) required for the propagation of feature annotation.</text>
</comment>
<evidence type="ECO:0000259" key="11">
    <source>
        <dbReference type="PROSITE" id="PS51794"/>
    </source>
</evidence>
<dbReference type="InterPro" id="IPR003390">
    <property type="entry name" value="DNA_integrity_scan_DisA_N"/>
</dbReference>
<dbReference type="AlphaFoldDB" id="U4KJR9"/>
<accession>U4KJR9</accession>
<evidence type="ECO:0000313" key="12">
    <source>
        <dbReference type="EMBL" id="CCV63682.1"/>
    </source>
</evidence>
<keyword evidence="6 10" id="KW-0547">Nucleotide-binding</keyword>
<evidence type="ECO:0000256" key="8">
    <source>
        <dbReference type="ARBA" id="ARBA00022989"/>
    </source>
</evidence>
<gene>
    <name evidence="10" type="primary">dacA</name>
    <name evidence="12" type="ORF">BN85401050</name>
</gene>
<dbReference type="EMBL" id="FO681347">
    <property type="protein sequence ID" value="CCV63682.1"/>
    <property type="molecule type" value="Genomic_DNA"/>
</dbReference>
<dbReference type="Pfam" id="PF02457">
    <property type="entry name" value="DAC"/>
    <property type="match status" value="1"/>
</dbReference>
<proteinExistence type="inferred from homology"/>
<keyword evidence="13" id="KW-1185">Reference proteome</keyword>
<evidence type="ECO:0000256" key="9">
    <source>
        <dbReference type="ARBA" id="ARBA00023136"/>
    </source>
</evidence>
<dbReference type="GO" id="GO:0005524">
    <property type="term" value="F:ATP binding"/>
    <property type="evidence" value="ECO:0007669"/>
    <property type="project" value="UniProtKB-UniRule"/>
</dbReference>
<keyword evidence="5 10" id="KW-0548">Nucleotidyltransferase</keyword>
<dbReference type="GO" id="GO:0004016">
    <property type="term" value="F:adenylate cyclase activity"/>
    <property type="evidence" value="ECO:0007669"/>
    <property type="project" value="UniProtKB-UniRule"/>
</dbReference>
<keyword evidence="2 10" id="KW-1003">Cell membrane</keyword>
<evidence type="ECO:0000256" key="5">
    <source>
        <dbReference type="ARBA" id="ARBA00022695"/>
    </source>
</evidence>
<evidence type="ECO:0000256" key="3">
    <source>
        <dbReference type="ARBA" id="ARBA00022679"/>
    </source>
</evidence>
<keyword evidence="3 10" id="KW-0808">Transferase</keyword>
<name>U4KJR9_ALTPJ</name>
<keyword evidence="9 10" id="KW-0472">Membrane</keyword>
<feature type="transmembrane region" description="Helical" evidence="10">
    <location>
        <begin position="64"/>
        <end position="86"/>
    </location>
</feature>
<evidence type="ECO:0000256" key="4">
    <source>
        <dbReference type="ARBA" id="ARBA00022692"/>
    </source>
</evidence>
<organism evidence="12 13">
    <name type="scientific">Alteracholeplasma palmae (strain ATCC 49389 / J233)</name>
    <name type="common">Acholeplasma palmae</name>
    <dbReference type="NCBI Taxonomy" id="1318466"/>
    <lineage>
        <taxon>Bacteria</taxon>
        <taxon>Bacillati</taxon>
        <taxon>Mycoplasmatota</taxon>
        <taxon>Mollicutes</taxon>
        <taxon>Acholeplasmatales</taxon>
        <taxon>Acholeplasmataceae</taxon>
        <taxon>Acholeplasma</taxon>
    </lineage>
</organism>
<evidence type="ECO:0000256" key="7">
    <source>
        <dbReference type="ARBA" id="ARBA00022840"/>
    </source>
</evidence>
<evidence type="ECO:0000256" key="1">
    <source>
        <dbReference type="ARBA" id="ARBA00000877"/>
    </source>
</evidence>
<protein>
    <recommendedName>
        <fullName evidence="10">Diadenylate cyclase</fullName>
        <shortName evidence="10">DAC</shortName>
        <ecNumber evidence="10">2.7.7.85</ecNumber>
    </recommendedName>
    <alternativeName>
        <fullName evidence="10">Cyclic-di-AMP synthase</fullName>
        <shortName evidence="10">c-di-AMP synthase</shortName>
    </alternativeName>
</protein>
<dbReference type="GO" id="GO:0106408">
    <property type="term" value="F:diadenylate cyclase activity"/>
    <property type="evidence" value="ECO:0007669"/>
    <property type="project" value="UniProtKB-EC"/>
</dbReference>
<dbReference type="HOGENOM" id="CLU_038561_1_0_14"/>
<feature type="transmembrane region" description="Helical" evidence="10">
    <location>
        <begin position="6"/>
        <end position="25"/>
    </location>
</feature>
<evidence type="ECO:0000256" key="2">
    <source>
        <dbReference type="ARBA" id="ARBA00022475"/>
    </source>
</evidence>
<dbReference type="InterPro" id="IPR050338">
    <property type="entry name" value="DisA"/>
</dbReference>
<comment type="catalytic activity">
    <reaction evidence="1 10">
        <text>2 ATP = 3',3'-c-di-AMP + 2 diphosphate</text>
        <dbReference type="Rhea" id="RHEA:35655"/>
        <dbReference type="ChEBI" id="CHEBI:30616"/>
        <dbReference type="ChEBI" id="CHEBI:33019"/>
        <dbReference type="ChEBI" id="CHEBI:71500"/>
        <dbReference type="EC" id="2.7.7.85"/>
    </reaction>
</comment>
<keyword evidence="4 10" id="KW-0812">Transmembrane</keyword>
<dbReference type="SUPFAM" id="SSF143597">
    <property type="entry name" value="YojJ-like"/>
    <property type="match status" value="1"/>
</dbReference>
<dbReference type="STRING" id="1318466.BN85401050"/>
<sequence length="248" mass="28082">MWYKDLTWMTILYAYLLWIVIYFLLKVILSNKKVLGMFFFIVITYVALYYSYETGLIRNHDIYISLLITLPSAIIMINLAELRSAVSALFNKKNRKSALVMGNERTKLEILEATLALAKTQTGALITIEKHNTLDQFSQKAIMMNSDVSRELLINIFTPNTPLHDGAVIVRGDKIICAGAYFTLSANENFEKTTGSRHRAGLGISENSDSMTIIVSEETGSISIAIEGIMLKINDRVKLQEYLNMFMK</sequence>
<dbReference type="InterPro" id="IPR034701">
    <property type="entry name" value="CdaA"/>
</dbReference>
<dbReference type="PROSITE" id="PS51794">
    <property type="entry name" value="DAC"/>
    <property type="match status" value="1"/>
</dbReference>
<dbReference type="RefSeq" id="WP_026654455.1">
    <property type="nucleotide sequence ID" value="NC_022538.1"/>
</dbReference>